<feature type="transmembrane region" description="Helical" evidence="1">
    <location>
        <begin position="6"/>
        <end position="28"/>
    </location>
</feature>
<dbReference type="RefSeq" id="WP_044159441.1">
    <property type="nucleotide sequence ID" value="NZ_JACIER010000003.1"/>
</dbReference>
<feature type="transmembrane region" description="Helical" evidence="1">
    <location>
        <begin position="171"/>
        <end position="188"/>
    </location>
</feature>
<keyword evidence="3" id="KW-1185">Reference proteome</keyword>
<dbReference type="EMBL" id="JACIER010000003">
    <property type="protein sequence ID" value="MBB4043250.1"/>
    <property type="molecule type" value="Genomic_DNA"/>
</dbReference>
<dbReference type="InterPro" id="IPR036388">
    <property type="entry name" value="WH-like_DNA-bd_sf"/>
</dbReference>
<keyword evidence="1" id="KW-0812">Transmembrane</keyword>
<sequence length="350" mass="39975">MKTTNIILLSILILIGSVTFFFACKYTYDSKVATLKEKAKKAFIEALDKELKARHLEGDLSVSFNSKSLLRAELPDSVYLIDASGRHAYRLDPEKHRMNITENGNIRFMHSIAFIKKPICPDSLNMEWSSQLQAVGLAVKPVLCISISDEKGHTKDQYSAGSEWCNSSNRIFTIYIGHACEIGIMGYLPYSAWSMVHTEFFLYLLLIGIIICGIYRVSLILRKHTRLVYHAEMDELPITHPVLQEVVATPTRVYVIHEKIIFYAEQKRIEVDGLEKKIQNQSSTLLELFLKEKENDHILEDNAIMEILWPDGTGTSERIHKAIGRLRSCIRQIDDTIDIKRGIGIYQLLL</sequence>
<evidence type="ECO:0000313" key="2">
    <source>
        <dbReference type="EMBL" id="MBB4043250.1"/>
    </source>
</evidence>
<gene>
    <name evidence="2" type="ORF">GGR06_001017</name>
</gene>
<feature type="transmembrane region" description="Helical" evidence="1">
    <location>
        <begin position="200"/>
        <end position="221"/>
    </location>
</feature>
<name>A0A840CTN4_9BACE</name>
<evidence type="ECO:0000256" key="1">
    <source>
        <dbReference type="SAM" id="Phobius"/>
    </source>
</evidence>
<protein>
    <submittedName>
        <fullName evidence="2">Uncharacterized protein</fullName>
    </submittedName>
</protein>
<accession>A0A840CTN4</accession>
<organism evidence="2 3">
    <name type="scientific">Bacteroides reticulotermitis</name>
    <dbReference type="NCBI Taxonomy" id="1133319"/>
    <lineage>
        <taxon>Bacteria</taxon>
        <taxon>Pseudomonadati</taxon>
        <taxon>Bacteroidota</taxon>
        <taxon>Bacteroidia</taxon>
        <taxon>Bacteroidales</taxon>
        <taxon>Bacteroidaceae</taxon>
        <taxon>Bacteroides</taxon>
    </lineage>
</organism>
<reference evidence="2" key="1">
    <citation type="submission" date="2020-08" db="EMBL/GenBank/DDBJ databases">
        <title>Genomic Encyclopedia of Type Strains, Phase IV (KMG-IV): sequencing the most valuable type-strain genomes for metagenomic binning, comparative biology and taxonomic classification.</title>
        <authorList>
            <person name="Goeker M."/>
        </authorList>
    </citation>
    <scope>NUCLEOTIDE SEQUENCE [LARGE SCALE GENOMIC DNA]</scope>
    <source>
        <strain evidence="2">DSM 105720</strain>
    </source>
</reference>
<keyword evidence="1" id="KW-0472">Membrane</keyword>
<dbReference type="Proteomes" id="UP000560658">
    <property type="component" value="Unassembled WGS sequence"/>
</dbReference>
<dbReference type="AlphaFoldDB" id="A0A840CTN4"/>
<comment type="caution">
    <text evidence="2">The sequence shown here is derived from an EMBL/GenBank/DDBJ whole genome shotgun (WGS) entry which is preliminary data.</text>
</comment>
<keyword evidence="1" id="KW-1133">Transmembrane helix</keyword>
<proteinExistence type="predicted"/>
<evidence type="ECO:0000313" key="3">
    <source>
        <dbReference type="Proteomes" id="UP000560658"/>
    </source>
</evidence>
<dbReference type="Gene3D" id="1.10.10.10">
    <property type="entry name" value="Winged helix-like DNA-binding domain superfamily/Winged helix DNA-binding domain"/>
    <property type="match status" value="1"/>
</dbReference>
<dbReference type="PROSITE" id="PS51257">
    <property type="entry name" value="PROKAR_LIPOPROTEIN"/>
    <property type="match status" value="1"/>
</dbReference>